<dbReference type="EMBL" id="JAJFAZ020000005">
    <property type="protein sequence ID" value="KAI5330107.1"/>
    <property type="molecule type" value="Genomic_DNA"/>
</dbReference>
<organism evidence="1 2">
    <name type="scientific">Prunus dulcis</name>
    <name type="common">Almond</name>
    <name type="synonym">Amygdalus dulcis</name>
    <dbReference type="NCBI Taxonomy" id="3755"/>
    <lineage>
        <taxon>Eukaryota</taxon>
        <taxon>Viridiplantae</taxon>
        <taxon>Streptophyta</taxon>
        <taxon>Embryophyta</taxon>
        <taxon>Tracheophyta</taxon>
        <taxon>Spermatophyta</taxon>
        <taxon>Magnoliopsida</taxon>
        <taxon>eudicotyledons</taxon>
        <taxon>Gunneridae</taxon>
        <taxon>Pentapetalae</taxon>
        <taxon>rosids</taxon>
        <taxon>fabids</taxon>
        <taxon>Rosales</taxon>
        <taxon>Rosaceae</taxon>
        <taxon>Amygdaloideae</taxon>
        <taxon>Amygdaleae</taxon>
        <taxon>Prunus</taxon>
    </lineage>
</organism>
<dbReference type="Proteomes" id="UP001054821">
    <property type="component" value="Chromosome 5"/>
</dbReference>
<keyword evidence="2" id="KW-1185">Reference proteome</keyword>
<dbReference type="InterPro" id="IPR038357">
    <property type="entry name" value="KEN_sf"/>
</dbReference>
<dbReference type="AlphaFoldDB" id="A0AAD4VUI9"/>
<comment type="caution">
    <text evidence="1">The sequence shown here is derived from an EMBL/GenBank/DDBJ whole genome shotgun (WGS) entry which is preliminary data.</text>
</comment>
<accession>A0AAD4VUI9</accession>
<gene>
    <name evidence="1" type="ORF">L3X38_029504</name>
</gene>
<reference evidence="1 2" key="1">
    <citation type="journal article" date="2022" name="G3 (Bethesda)">
        <title>Whole-genome sequence and methylome profiling of the almond [Prunus dulcis (Mill.) D.A. Webb] cultivar 'Nonpareil'.</title>
        <authorList>
            <person name="D'Amico-Willman K.M."/>
            <person name="Ouma W.Z."/>
            <person name="Meulia T."/>
            <person name="Sideli G.M."/>
            <person name="Gradziel T.M."/>
            <person name="Fresnedo-Ramirez J."/>
        </authorList>
    </citation>
    <scope>NUCLEOTIDE SEQUENCE [LARGE SCALE GENOMIC DNA]</scope>
    <source>
        <strain evidence="1">Clone GOH B32 T37-40</strain>
    </source>
</reference>
<evidence type="ECO:0000313" key="2">
    <source>
        <dbReference type="Proteomes" id="UP001054821"/>
    </source>
</evidence>
<sequence>METQIEFFEYITGKYYDNPSSDVVMGAHVFFYSFTHSKNKSSLIYKSNGEVIDVSFLNMGEAVEEEMVERIYHSSLSVSDEGVLRPWMFKHFKQSAGESGWWGLCYDRFDISLSDWAKKLSSNELSDPNKVNLKIGFRRLCDYWRCTIQQLIDVISHIHAQGIFHGSLGTTMSYVFVGDTLKIINIEGGRIEDLIEANIVAFQIRDFKQFRLMLQILFQSILGPLTPWPEVTRFLSCFNTKRDYPTYVNKLRNHPFLMTPDQRMQYIAQLHHKLKTTHKSFRTELNSKEFDMFFNWNRHQVFSSVEPFLMKVYTHDKPYKNRPSGLLKFLRNVYEHYMDSKEVDIEQVDDAVRSHWGDFVDYLHRRFKIIK</sequence>
<evidence type="ECO:0000313" key="1">
    <source>
        <dbReference type="EMBL" id="KAI5330107.1"/>
    </source>
</evidence>
<dbReference type="Gene3D" id="1.20.1440.180">
    <property type="entry name" value="KEN domain"/>
    <property type="match status" value="1"/>
</dbReference>
<evidence type="ECO:0008006" key="3">
    <source>
        <dbReference type="Google" id="ProtNLM"/>
    </source>
</evidence>
<protein>
    <recommendedName>
        <fullName evidence="3">KEN domain-containing protein</fullName>
    </recommendedName>
</protein>
<proteinExistence type="predicted"/>
<name>A0AAD4VUI9_PRUDU</name>